<evidence type="ECO:0000313" key="3">
    <source>
        <dbReference type="Proteomes" id="UP000664209"/>
    </source>
</evidence>
<sequence>MAGLIRRRVRPTPRGLGTLGLGLLALAGGAAAAYPGLVALGSAAVGLVLVATVSVLLPAPLAVEHHLEPARTPRLGRAAARLELHNRSSWVPVVVAGTDQVGAQELEVAPVRLLPGERRSVEVPVPTDRRGLLHVGPFTLERRGLADLVRAREALGGRSTLVVTPRALAAAEPPTGRRRGHVGAEERVERGGTDLVGLREYVAGDDLRRLHWATSARTGTLMVREDADPAQPHLTVLLDDRATSHRDDTFEEAVDVAASLVGVCAVAGVPARCVALASDLDLAVPTGAPGTSAPLRAVDEVSDRLTVLVPGDGRSGPPAALPAGGAVDVLAVITGPGAAVDELLVNEMHPASVVLLVVDPQPGRVLGALGPATVVRGPRAEDLLRGWDLVATR</sequence>
<evidence type="ECO:0000259" key="1">
    <source>
        <dbReference type="Pfam" id="PF01882"/>
    </source>
</evidence>
<dbReference type="PANTHER" id="PTHR34351:SF1">
    <property type="entry name" value="SLR1927 PROTEIN"/>
    <property type="match status" value="1"/>
</dbReference>
<keyword evidence="3" id="KW-1185">Reference proteome</keyword>
<dbReference type="AlphaFoldDB" id="A0A939RUL9"/>
<dbReference type="Proteomes" id="UP000664209">
    <property type="component" value="Unassembled WGS sequence"/>
</dbReference>
<feature type="domain" description="DUF58" evidence="1">
    <location>
        <begin position="198"/>
        <end position="286"/>
    </location>
</feature>
<organism evidence="2 3">
    <name type="scientific">Actinotalea soli</name>
    <dbReference type="NCBI Taxonomy" id="2819234"/>
    <lineage>
        <taxon>Bacteria</taxon>
        <taxon>Bacillati</taxon>
        <taxon>Actinomycetota</taxon>
        <taxon>Actinomycetes</taxon>
        <taxon>Micrococcales</taxon>
        <taxon>Cellulomonadaceae</taxon>
        <taxon>Actinotalea</taxon>
    </lineage>
</organism>
<gene>
    <name evidence="2" type="ORF">J4G33_03125</name>
</gene>
<evidence type="ECO:0000313" key="2">
    <source>
        <dbReference type="EMBL" id="MBO1750788.1"/>
    </source>
</evidence>
<proteinExistence type="predicted"/>
<name>A0A939RUL9_9CELL</name>
<dbReference type="RefSeq" id="WP_208054400.1">
    <property type="nucleotide sequence ID" value="NZ_JAGEMK010000001.1"/>
</dbReference>
<dbReference type="PANTHER" id="PTHR34351">
    <property type="entry name" value="SLR1927 PROTEIN-RELATED"/>
    <property type="match status" value="1"/>
</dbReference>
<dbReference type="InterPro" id="IPR002881">
    <property type="entry name" value="DUF58"/>
</dbReference>
<reference evidence="2" key="1">
    <citation type="submission" date="2021-03" db="EMBL/GenBank/DDBJ databases">
        <title>Actinotalea soli sp. nov., isolated from soil.</title>
        <authorList>
            <person name="Ping W."/>
            <person name="Zhang J."/>
        </authorList>
    </citation>
    <scope>NUCLEOTIDE SEQUENCE</scope>
    <source>
        <strain evidence="2">BY-33</strain>
    </source>
</reference>
<accession>A0A939RUL9</accession>
<dbReference type="Pfam" id="PF01882">
    <property type="entry name" value="DUF58"/>
    <property type="match status" value="1"/>
</dbReference>
<comment type="caution">
    <text evidence="2">The sequence shown here is derived from an EMBL/GenBank/DDBJ whole genome shotgun (WGS) entry which is preliminary data.</text>
</comment>
<protein>
    <submittedName>
        <fullName evidence="2">DUF58 domain-containing protein</fullName>
    </submittedName>
</protein>
<dbReference type="EMBL" id="JAGEMK010000001">
    <property type="protein sequence ID" value="MBO1750788.1"/>
    <property type="molecule type" value="Genomic_DNA"/>
</dbReference>